<proteinExistence type="predicted"/>
<organism evidence="1 2">
    <name type="scientific">Ambrosiozyma monospora</name>
    <name type="common">Yeast</name>
    <name type="synonym">Endomycopsis monosporus</name>
    <dbReference type="NCBI Taxonomy" id="43982"/>
    <lineage>
        <taxon>Eukaryota</taxon>
        <taxon>Fungi</taxon>
        <taxon>Dikarya</taxon>
        <taxon>Ascomycota</taxon>
        <taxon>Saccharomycotina</taxon>
        <taxon>Pichiomycetes</taxon>
        <taxon>Pichiales</taxon>
        <taxon>Pichiaceae</taxon>
        <taxon>Ambrosiozyma</taxon>
    </lineage>
</organism>
<reference evidence="1" key="1">
    <citation type="submission" date="2023-04" db="EMBL/GenBank/DDBJ databases">
        <title>Ambrosiozyma monospora NBRC 10751.</title>
        <authorList>
            <person name="Ichikawa N."/>
            <person name="Sato H."/>
            <person name="Tonouchi N."/>
        </authorList>
    </citation>
    <scope>NUCLEOTIDE SEQUENCE</scope>
    <source>
        <strain evidence="1">NBRC 10751</strain>
    </source>
</reference>
<protein>
    <submittedName>
        <fullName evidence="1">Unnamed protein product</fullName>
    </submittedName>
</protein>
<comment type="caution">
    <text evidence="1">The sequence shown here is derived from an EMBL/GenBank/DDBJ whole genome shotgun (WGS) entry which is preliminary data.</text>
</comment>
<evidence type="ECO:0000313" key="2">
    <source>
        <dbReference type="Proteomes" id="UP001165064"/>
    </source>
</evidence>
<dbReference type="EMBL" id="BSXS01006178">
    <property type="protein sequence ID" value="GME85174.1"/>
    <property type="molecule type" value="Genomic_DNA"/>
</dbReference>
<gene>
    <name evidence="1" type="ORF">Amon02_000743400</name>
</gene>
<sequence length="226" mass="26079">MSATVVTKDQELQAPYFKLYSYNESPNGKKIKFLFKLLKVDYYLQNVDIPGHQENRESWFLKINPSGRIPVLEHVDENGNKKIVYESAAISYYLVNKLDKKSREISYDFDDPLYYEDFQWTVFTATTYDTARFQQLLQLIILPSYGVAQNERLVADLAVQLEKAYAVYETQLKNNGTGYLVGDKKTVSDIFSYAWIACLALPQFDAAKYPCLKAWCERLNAEIGPL</sequence>
<evidence type="ECO:0000313" key="1">
    <source>
        <dbReference type="EMBL" id="GME85174.1"/>
    </source>
</evidence>
<name>A0ACB5TC25_AMBMO</name>
<accession>A0ACB5TC25</accession>
<dbReference type="Proteomes" id="UP001165064">
    <property type="component" value="Unassembled WGS sequence"/>
</dbReference>
<keyword evidence="2" id="KW-1185">Reference proteome</keyword>